<keyword evidence="3" id="KW-1185">Reference proteome</keyword>
<dbReference type="AlphaFoldDB" id="A0A0D2NZ52"/>
<organism evidence="2 3">
    <name type="scientific">Hypholoma sublateritium (strain FD-334 SS-4)</name>
    <dbReference type="NCBI Taxonomy" id="945553"/>
    <lineage>
        <taxon>Eukaryota</taxon>
        <taxon>Fungi</taxon>
        <taxon>Dikarya</taxon>
        <taxon>Basidiomycota</taxon>
        <taxon>Agaricomycotina</taxon>
        <taxon>Agaricomycetes</taxon>
        <taxon>Agaricomycetidae</taxon>
        <taxon>Agaricales</taxon>
        <taxon>Agaricineae</taxon>
        <taxon>Strophariaceae</taxon>
        <taxon>Hypholoma</taxon>
    </lineage>
</organism>
<evidence type="ECO:0008006" key="4">
    <source>
        <dbReference type="Google" id="ProtNLM"/>
    </source>
</evidence>
<dbReference type="Proteomes" id="UP000054270">
    <property type="component" value="Unassembled WGS sequence"/>
</dbReference>
<dbReference type="Gene3D" id="2.40.70.10">
    <property type="entry name" value="Acid Proteases"/>
    <property type="match status" value="1"/>
</dbReference>
<feature type="compositionally biased region" description="Basic and acidic residues" evidence="1">
    <location>
        <begin position="1"/>
        <end position="22"/>
    </location>
</feature>
<gene>
    <name evidence="2" type="ORF">HYPSUDRAFT_140105</name>
</gene>
<dbReference type="CDD" id="cd00303">
    <property type="entry name" value="retropepsin_like"/>
    <property type="match status" value="1"/>
</dbReference>
<dbReference type="EMBL" id="KN817555">
    <property type="protein sequence ID" value="KJA21721.1"/>
    <property type="molecule type" value="Genomic_DNA"/>
</dbReference>
<dbReference type="OrthoDB" id="3068303at2759"/>
<dbReference type="InterPro" id="IPR021109">
    <property type="entry name" value="Peptidase_aspartic_dom_sf"/>
</dbReference>
<sequence length="342" mass="38096">MNVEAHEESEAREPSREEETHRNARRRRSIESKKASKPPIVGASNLPRAIRRKRSVNKVFPQDGVLREGTNEAKPIVAAVKMKELPEGLGSLGAQALTIKAKLHTIDSKEFEVRLDSGANITLMSEEFYDSISGLPQLKEGLRMKLYHLTGNAKVLGYMRTTLFVEATDGSIISFELEAYVVRGMRVPLLIGEDFQTSYEIGLDRRADGRTEVKIGRYSPKLIEASSSRNVDLGFEIRQSFTSQSFVRAKALRRARAKKLPDGKNIPVLAATDLKILPATVHNLKVTAPFGNKKEWIVEKLLIGTESTEILAAPTTWINSSYPYIPIANPGSRPLYIRKGEV</sequence>
<reference evidence="3" key="1">
    <citation type="submission" date="2014-04" db="EMBL/GenBank/DDBJ databases">
        <title>Evolutionary Origins and Diversification of the Mycorrhizal Mutualists.</title>
        <authorList>
            <consortium name="DOE Joint Genome Institute"/>
            <consortium name="Mycorrhizal Genomics Consortium"/>
            <person name="Kohler A."/>
            <person name="Kuo A."/>
            <person name="Nagy L.G."/>
            <person name="Floudas D."/>
            <person name="Copeland A."/>
            <person name="Barry K.W."/>
            <person name="Cichocki N."/>
            <person name="Veneault-Fourrey C."/>
            <person name="LaButti K."/>
            <person name="Lindquist E.A."/>
            <person name="Lipzen A."/>
            <person name="Lundell T."/>
            <person name="Morin E."/>
            <person name="Murat C."/>
            <person name="Riley R."/>
            <person name="Ohm R."/>
            <person name="Sun H."/>
            <person name="Tunlid A."/>
            <person name="Henrissat B."/>
            <person name="Grigoriev I.V."/>
            <person name="Hibbett D.S."/>
            <person name="Martin F."/>
        </authorList>
    </citation>
    <scope>NUCLEOTIDE SEQUENCE [LARGE SCALE GENOMIC DNA]</scope>
    <source>
        <strain evidence="3">FD-334 SS-4</strain>
    </source>
</reference>
<name>A0A0D2NZ52_HYPSF</name>
<dbReference type="STRING" id="945553.A0A0D2NZ52"/>
<protein>
    <recommendedName>
        <fullName evidence="4">Peptidase A2 domain-containing protein</fullName>
    </recommendedName>
</protein>
<evidence type="ECO:0000313" key="2">
    <source>
        <dbReference type="EMBL" id="KJA21721.1"/>
    </source>
</evidence>
<feature type="non-terminal residue" evidence="2">
    <location>
        <position position="342"/>
    </location>
</feature>
<feature type="region of interest" description="Disordered" evidence="1">
    <location>
        <begin position="1"/>
        <end position="48"/>
    </location>
</feature>
<accession>A0A0D2NZ52</accession>
<proteinExistence type="predicted"/>
<evidence type="ECO:0000256" key="1">
    <source>
        <dbReference type="SAM" id="MobiDB-lite"/>
    </source>
</evidence>
<evidence type="ECO:0000313" key="3">
    <source>
        <dbReference type="Proteomes" id="UP000054270"/>
    </source>
</evidence>
<dbReference type="OMA" id="WISASCP"/>